<gene>
    <name evidence="3" type="ORF">IE877_19335</name>
</gene>
<keyword evidence="1" id="KW-1133">Transmembrane helix</keyword>
<evidence type="ECO:0008006" key="5">
    <source>
        <dbReference type="Google" id="ProtNLM"/>
    </source>
</evidence>
<feature type="transmembrane region" description="Helical" evidence="1">
    <location>
        <begin position="237"/>
        <end position="256"/>
    </location>
</feature>
<reference evidence="3 4" key="1">
    <citation type="submission" date="2020-09" db="EMBL/GenBank/DDBJ databases">
        <title>Methylomonas albis sp. nov. and Methylomonas fluvii sp. nov.: Two cold-adapted methanotrophs from the River Elbe and an amended description of Methylovulum psychrotolerans strain Eb1.</title>
        <authorList>
            <person name="Bussmann I.K."/>
            <person name="Klings K.-W."/>
            <person name="Warnstedt J."/>
            <person name="Hoppert M."/>
            <person name="Saborowski A."/>
            <person name="Horn F."/>
            <person name="Liebner S."/>
        </authorList>
    </citation>
    <scope>NUCLEOTIDE SEQUENCE [LARGE SCALE GENOMIC DNA]</scope>
    <source>
        <strain evidence="3 4">EbA</strain>
    </source>
</reference>
<protein>
    <recommendedName>
        <fullName evidence="5">PEP-CTERM protein-sorting domain-containing protein</fullName>
    </recommendedName>
</protein>
<evidence type="ECO:0000313" key="4">
    <source>
        <dbReference type="Proteomes" id="UP000652176"/>
    </source>
</evidence>
<name>A0ABR9D6U2_9GAMM</name>
<dbReference type="RefSeq" id="WP_192376239.1">
    <property type="nucleotide sequence ID" value="NZ_CAJHIV010000001.1"/>
</dbReference>
<keyword evidence="4" id="KW-1185">Reference proteome</keyword>
<sequence length="263" mass="27494">MENCNLKSAVAGVFTLVAIGLVLSPATASASQVSGNVYVTIDNAQMAAATIVPGYFPNGVILEQYFDSSFNQTYITASNAGSGGNVPNMLFSVNSNTSTITYANGPGLADNRTLQKTTMDANNTSVGQIGLTGAIRFRDALGATGNYNSSTDWDLQKVNGVWNVVSNDAGFGANTLFTLVNSVESVDGSGLLHLSGDLTWGTSVDGNYVGVMTYGDFFASSDPHHIFGHLELNPSAVPVPAAVWFFGSGLLGLLGMNRRKRVA</sequence>
<keyword evidence="1" id="KW-0812">Transmembrane</keyword>
<proteinExistence type="predicted"/>
<evidence type="ECO:0000313" key="3">
    <source>
        <dbReference type="EMBL" id="MBD9357998.1"/>
    </source>
</evidence>
<keyword evidence="2" id="KW-0732">Signal</keyword>
<keyword evidence="1" id="KW-0472">Membrane</keyword>
<feature type="chain" id="PRO_5045518804" description="PEP-CTERM protein-sorting domain-containing protein" evidence="2">
    <location>
        <begin position="31"/>
        <end position="263"/>
    </location>
</feature>
<evidence type="ECO:0000256" key="1">
    <source>
        <dbReference type="SAM" id="Phobius"/>
    </source>
</evidence>
<evidence type="ECO:0000256" key="2">
    <source>
        <dbReference type="SAM" id="SignalP"/>
    </source>
</evidence>
<organism evidence="3 4">
    <name type="scientific">Methylomonas albis</name>
    <dbReference type="NCBI Taxonomy" id="1854563"/>
    <lineage>
        <taxon>Bacteria</taxon>
        <taxon>Pseudomonadati</taxon>
        <taxon>Pseudomonadota</taxon>
        <taxon>Gammaproteobacteria</taxon>
        <taxon>Methylococcales</taxon>
        <taxon>Methylococcaceae</taxon>
        <taxon>Methylomonas</taxon>
    </lineage>
</organism>
<comment type="caution">
    <text evidence="3">The sequence shown here is derived from an EMBL/GenBank/DDBJ whole genome shotgun (WGS) entry which is preliminary data.</text>
</comment>
<accession>A0ABR9D6U2</accession>
<feature type="signal peptide" evidence="2">
    <location>
        <begin position="1"/>
        <end position="30"/>
    </location>
</feature>
<dbReference type="Proteomes" id="UP000652176">
    <property type="component" value="Unassembled WGS sequence"/>
</dbReference>
<dbReference type="EMBL" id="JACXSS010000001">
    <property type="protein sequence ID" value="MBD9357998.1"/>
    <property type="molecule type" value="Genomic_DNA"/>
</dbReference>